<evidence type="ECO:0000313" key="5">
    <source>
        <dbReference type="Proteomes" id="UP000215914"/>
    </source>
</evidence>
<reference evidence="5" key="1">
    <citation type="journal article" date="2017" name="Nature">
        <title>The sunflower genome provides insights into oil metabolism, flowering and Asterid evolution.</title>
        <authorList>
            <person name="Badouin H."/>
            <person name="Gouzy J."/>
            <person name="Grassa C.J."/>
            <person name="Murat F."/>
            <person name="Staton S.E."/>
            <person name="Cottret L."/>
            <person name="Lelandais-Briere C."/>
            <person name="Owens G.L."/>
            <person name="Carrere S."/>
            <person name="Mayjonade B."/>
            <person name="Legrand L."/>
            <person name="Gill N."/>
            <person name="Kane N.C."/>
            <person name="Bowers J.E."/>
            <person name="Hubner S."/>
            <person name="Bellec A."/>
            <person name="Berard A."/>
            <person name="Berges H."/>
            <person name="Blanchet N."/>
            <person name="Boniface M.C."/>
            <person name="Brunel D."/>
            <person name="Catrice O."/>
            <person name="Chaidir N."/>
            <person name="Claudel C."/>
            <person name="Donnadieu C."/>
            <person name="Faraut T."/>
            <person name="Fievet G."/>
            <person name="Helmstetter N."/>
            <person name="King M."/>
            <person name="Knapp S.J."/>
            <person name="Lai Z."/>
            <person name="Le Paslier M.C."/>
            <person name="Lippi Y."/>
            <person name="Lorenzon L."/>
            <person name="Mandel J.R."/>
            <person name="Marage G."/>
            <person name="Marchand G."/>
            <person name="Marquand E."/>
            <person name="Bret-Mestries E."/>
            <person name="Morien E."/>
            <person name="Nambeesan S."/>
            <person name="Nguyen T."/>
            <person name="Pegot-Espagnet P."/>
            <person name="Pouilly N."/>
            <person name="Raftis F."/>
            <person name="Sallet E."/>
            <person name="Schiex T."/>
            <person name="Thomas J."/>
            <person name="Vandecasteele C."/>
            <person name="Vares D."/>
            <person name="Vear F."/>
            <person name="Vautrin S."/>
            <person name="Crespi M."/>
            <person name="Mangin B."/>
            <person name="Burke J.M."/>
            <person name="Salse J."/>
            <person name="Munos S."/>
            <person name="Vincourt P."/>
            <person name="Rieseberg L.H."/>
            <person name="Langlade N.B."/>
        </authorList>
    </citation>
    <scope>NUCLEOTIDE SEQUENCE [LARGE SCALE GENOMIC DNA]</scope>
    <source>
        <strain evidence="5">cv. SF193</strain>
    </source>
</reference>
<keyword evidence="5" id="KW-1185">Reference proteome</keyword>
<dbReference type="PANTHER" id="PTHR11926">
    <property type="entry name" value="GLUCOSYL/GLUCURONOSYL TRANSFERASES"/>
    <property type="match status" value="1"/>
</dbReference>
<protein>
    <submittedName>
        <fullName evidence="4">Putative UDP-Glycosyltransferase superfamily protein</fullName>
    </submittedName>
</protein>
<evidence type="ECO:0000256" key="3">
    <source>
        <dbReference type="ARBA" id="ARBA00022679"/>
    </source>
</evidence>
<organism evidence="4 5">
    <name type="scientific">Helianthus annuus</name>
    <name type="common">Common sunflower</name>
    <dbReference type="NCBI Taxonomy" id="4232"/>
    <lineage>
        <taxon>Eukaryota</taxon>
        <taxon>Viridiplantae</taxon>
        <taxon>Streptophyta</taxon>
        <taxon>Embryophyta</taxon>
        <taxon>Tracheophyta</taxon>
        <taxon>Spermatophyta</taxon>
        <taxon>Magnoliopsida</taxon>
        <taxon>eudicotyledons</taxon>
        <taxon>Gunneridae</taxon>
        <taxon>Pentapetalae</taxon>
        <taxon>asterids</taxon>
        <taxon>campanulids</taxon>
        <taxon>Asterales</taxon>
        <taxon>Asteraceae</taxon>
        <taxon>Asteroideae</taxon>
        <taxon>Heliantheae alliance</taxon>
        <taxon>Heliantheae</taxon>
        <taxon>Helianthus</taxon>
    </lineage>
</organism>
<accession>A0A251UWN6</accession>
<evidence type="ECO:0000256" key="2">
    <source>
        <dbReference type="ARBA" id="ARBA00022676"/>
    </source>
</evidence>
<comment type="similarity">
    <text evidence="1">Belongs to the UDP-glycosyltransferase family.</text>
</comment>
<evidence type="ECO:0000313" key="4">
    <source>
        <dbReference type="EMBL" id="OTG27266.1"/>
    </source>
</evidence>
<evidence type="ECO:0000256" key="1">
    <source>
        <dbReference type="ARBA" id="ARBA00009995"/>
    </source>
</evidence>
<dbReference type="InParanoid" id="A0A251UWN6"/>
<keyword evidence="2" id="KW-0328">Glycosyltransferase</keyword>
<dbReference type="GO" id="GO:0016138">
    <property type="term" value="P:glycoside biosynthetic process"/>
    <property type="evidence" value="ECO:0007669"/>
    <property type="project" value="UniProtKB-ARBA"/>
</dbReference>
<dbReference type="OMA" id="ENWRFLI"/>
<dbReference type="InterPro" id="IPR002213">
    <property type="entry name" value="UDP_glucos_trans"/>
</dbReference>
<dbReference type="AlphaFoldDB" id="A0A251UWN6"/>
<name>A0A251UWN6_HELAN</name>
<dbReference type="CDD" id="cd03784">
    <property type="entry name" value="GT1_Gtf-like"/>
    <property type="match status" value="1"/>
</dbReference>
<dbReference type="SUPFAM" id="SSF53756">
    <property type="entry name" value="UDP-Glycosyltransferase/glycogen phosphorylase"/>
    <property type="match status" value="1"/>
</dbReference>
<dbReference type="PANTHER" id="PTHR11926:SF774">
    <property type="entry name" value="UDP-GLYCOSYLTRANSFERASE 85A1-RELATED"/>
    <property type="match status" value="1"/>
</dbReference>
<gene>
    <name evidence="4" type="ORF">HannXRQ_Chr04g0098201</name>
</gene>
<proteinExistence type="inferred from homology"/>
<keyword evidence="3 4" id="KW-0808">Transferase</keyword>
<dbReference type="GO" id="GO:0035251">
    <property type="term" value="F:UDP-glucosyltransferase activity"/>
    <property type="evidence" value="ECO:0000318"/>
    <property type="project" value="GO_Central"/>
</dbReference>
<dbReference type="Gene3D" id="3.40.50.2000">
    <property type="entry name" value="Glycogen Phosphorylase B"/>
    <property type="match status" value="2"/>
</dbReference>
<dbReference type="Proteomes" id="UP000215914">
    <property type="component" value="Chromosome 4"/>
</dbReference>
<dbReference type="FunFam" id="3.40.50.2000:FF:000060">
    <property type="entry name" value="Glycosyltransferase"/>
    <property type="match status" value="1"/>
</dbReference>
<sequence>MNQVVVVPYPGRGHINPMLNLCRLLSSRLNRHTRTTIFTVVVTEEWLGFLNPDPDQDNIRFTTIPNVLPSELNRGSDMVGFLRAAQTKMEGPFVEVLDQTQFPVKLIIADATMRWPFDVANRRNIPVAAYWPMSASSFSVVYHVDLLESHHQLFANVSERGNETIDYIPGLSSFTIANLPTTYRRGGEMFNGIGPTLFGIKANYVLISTMYELESEAIDALRATLKMPIYTSGPNIPYSQIEPNPSSDQPFYLNWLNSKPPRTVLYVSFGSFLSVTSAEMAEIAYGLTQSGVNFVWVARGETSHLKEICGKNGMVVEWCDQLRILLHSSIGGFCTHCGWNSVKESMFSGVPMLAFPILLDQPLNSKLIVKDWMVGWNMRERVGVFNRDEIAKTVRDFMDPKSVARIEMMERAKVFSRICQESVVDGGSVNEDIDAFFIDNFLCEDIQRNRKLLVLIRGLIDQLGIRALILPSKPKVVRYLGIGELAVWSSWSGHGSTGRIYVTDFLILYFGFETV</sequence>
<dbReference type="EMBL" id="CM007893">
    <property type="protein sequence ID" value="OTG27266.1"/>
    <property type="molecule type" value="Genomic_DNA"/>
</dbReference>
<dbReference type="Pfam" id="PF00201">
    <property type="entry name" value="UDPGT"/>
    <property type="match status" value="1"/>
</dbReference>